<dbReference type="EMBL" id="JAESWC010000025">
    <property type="protein sequence ID" value="MBL4938592.1"/>
    <property type="molecule type" value="Genomic_DNA"/>
</dbReference>
<dbReference type="Gene3D" id="3.40.710.10">
    <property type="entry name" value="DD-peptidase/beta-lactamase superfamily"/>
    <property type="match status" value="1"/>
</dbReference>
<evidence type="ECO:0000259" key="1">
    <source>
        <dbReference type="Pfam" id="PF00144"/>
    </source>
</evidence>
<protein>
    <submittedName>
        <fullName evidence="2">Beta-lactamase family protein</fullName>
    </submittedName>
</protein>
<dbReference type="Proteomes" id="UP000632377">
    <property type="component" value="Unassembled WGS sequence"/>
</dbReference>
<dbReference type="Pfam" id="PF00144">
    <property type="entry name" value="Beta-lactamase"/>
    <property type="match status" value="1"/>
</dbReference>
<dbReference type="InterPro" id="IPR012338">
    <property type="entry name" value="Beta-lactam/transpept-like"/>
</dbReference>
<comment type="caution">
    <text evidence="2">The sequence shown here is derived from an EMBL/GenBank/DDBJ whole genome shotgun (WGS) entry which is preliminary data.</text>
</comment>
<keyword evidence="3" id="KW-1185">Reference proteome</keyword>
<dbReference type="PANTHER" id="PTHR46825">
    <property type="entry name" value="D-ALANYL-D-ALANINE-CARBOXYPEPTIDASE/ENDOPEPTIDASE AMPH"/>
    <property type="match status" value="1"/>
</dbReference>
<sequence length="419" mass="48319">MKNRGIEQKINEYLEAYTKLWAFSGSIAAMKDGEVLFKNAYGYANREHKILNTTETKYRIWSITKQFTAAAILILEERGALKVEDSLRKHFPEWTKLDSDITIHHLLTHTSGIFNYSNLPNSHRTFQRMHHDRAELIEMFTSKALDFEPGTDWNYCNTGYYLLGLLIEKLSGKTYSEFLKDNIFKPLGMFNTGVDDDKTIVSNKASGYYLNENDLIHCNYIDMELMYSSGGMYSTVEDLLIWDGALRTNKLLNRKSVEKMNTAYKNNYGYGVSINMNGNRRVVHHSGSCEGFLTEIHRYVDDDFCVVVLSNYGFTAVNKLCKAIAAIAFEDKYEMPVKPEVYDLNSETLNSYLGIYGGEGFKLELKKEKDDLNLIIDEEYVLPAYPIGENILHHTWIDEEYVFEKDEEGQLSLWGAMKR</sequence>
<name>A0ABS1THM1_9CLOT</name>
<dbReference type="InterPro" id="IPR001466">
    <property type="entry name" value="Beta-lactam-related"/>
</dbReference>
<evidence type="ECO:0000313" key="3">
    <source>
        <dbReference type="Proteomes" id="UP000632377"/>
    </source>
</evidence>
<feature type="domain" description="Beta-lactamase-related" evidence="1">
    <location>
        <begin position="22"/>
        <end position="314"/>
    </location>
</feature>
<dbReference type="SUPFAM" id="SSF56601">
    <property type="entry name" value="beta-lactamase/transpeptidase-like"/>
    <property type="match status" value="1"/>
</dbReference>
<dbReference type="RefSeq" id="WP_202751356.1">
    <property type="nucleotide sequence ID" value="NZ_JAESWC010000025.1"/>
</dbReference>
<gene>
    <name evidence="2" type="ORF">JK636_23080</name>
</gene>
<evidence type="ECO:0000313" key="2">
    <source>
        <dbReference type="EMBL" id="MBL4938592.1"/>
    </source>
</evidence>
<dbReference type="PANTHER" id="PTHR46825:SF9">
    <property type="entry name" value="BETA-LACTAMASE-RELATED DOMAIN-CONTAINING PROTEIN"/>
    <property type="match status" value="1"/>
</dbReference>
<accession>A0ABS1THM1</accession>
<proteinExistence type="predicted"/>
<dbReference type="InterPro" id="IPR050491">
    <property type="entry name" value="AmpC-like"/>
</dbReference>
<reference evidence="2 3" key="1">
    <citation type="submission" date="2021-01" db="EMBL/GenBank/DDBJ databases">
        <title>Genome public.</title>
        <authorList>
            <person name="Liu C."/>
            <person name="Sun Q."/>
        </authorList>
    </citation>
    <scope>NUCLEOTIDE SEQUENCE [LARGE SCALE GENOMIC DNA]</scope>
    <source>
        <strain evidence="2 3">YIM B02515</strain>
    </source>
</reference>
<organism evidence="2 3">
    <name type="scientific">Clostridium rhizosphaerae</name>
    <dbReference type="NCBI Taxonomy" id="2803861"/>
    <lineage>
        <taxon>Bacteria</taxon>
        <taxon>Bacillati</taxon>
        <taxon>Bacillota</taxon>
        <taxon>Clostridia</taxon>
        <taxon>Eubacteriales</taxon>
        <taxon>Clostridiaceae</taxon>
        <taxon>Clostridium</taxon>
    </lineage>
</organism>